<dbReference type="AlphaFoldDB" id="A0AAD9V3I5"/>
<dbReference type="Pfam" id="PF08583">
    <property type="entry name" value="Cmc1"/>
    <property type="match status" value="1"/>
</dbReference>
<organism evidence="4 5">
    <name type="scientific">Acropora cervicornis</name>
    <name type="common">Staghorn coral</name>
    <dbReference type="NCBI Taxonomy" id="6130"/>
    <lineage>
        <taxon>Eukaryota</taxon>
        <taxon>Metazoa</taxon>
        <taxon>Cnidaria</taxon>
        <taxon>Anthozoa</taxon>
        <taxon>Hexacorallia</taxon>
        <taxon>Scleractinia</taxon>
        <taxon>Astrocoeniina</taxon>
        <taxon>Acroporidae</taxon>
        <taxon>Acropora</taxon>
    </lineage>
</organism>
<keyword evidence="3" id="KW-0496">Mitochondrion</keyword>
<evidence type="ECO:0000256" key="3">
    <source>
        <dbReference type="RuleBase" id="RU364104"/>
    </source>
</evidence>
<reference evidence="4" key="2">
    <citation type="journal article" date="2023" name="Science">
        <title>Genomic signatures of disease resistance in endangered staghorn corals.</title>
        <authorList>
            <person name="Vollmer S.V."/>
            <person name="Selwyn J.D."/>
            <person name="Despard B.A."/>
            <person name="Roesel C.L."/>
        </authorList>
    </citation>
    <scope>NUCLEOTIDE SEQUENCE</scope>
    <source>
        <strain evidence="4">K2</strain>
    </source>
</reference>
<dbReference type="EMBL" id="JARQWQ010000038">
    <property type="protein sequence ID" value="KAK2559939.1"/>
    <property type="molecule type" value="Genomic_DNA"/>
</dbReference>
<evidence type="ECO:0000256" key="1">
    <source>
        <dbReference type="ARBA" id="ARBA00007347"/>
    </source>
</evidence>
<evidence type="ECO:0000313" key="5">
    <source>
        <dbReference type="Proteomes" id="UP001249851"/>
    </source>
</evidence>
<evidence type="ECO:0000313" key="4">
    <source>
        <dbReference type="EMBL" id="KAK2559939.1"/>
    </source>
</evidence>
<keyword evidence="2" id="KW-1015">Disulfide bond</keyword>
<dbReference type="Proteomes" id="UP001249851">
    <property type="component" value="Unassembled WGS sequence"/>
</dbReference>
<sequence length="97" mass="11461">MAAGKIDDLSEAERDAIISKLMNQEAKMICDPLVKAFLKCSQDRSFSLVWACRKEHRSMKDCIEGYHRRTDFNMWKQEYLRSINSKHAKPDYDLFKK</sequence>
<keyword evidence="5" id="KW-1185">Reference proteome</keyword>
<protein>
    <recommendedName>
        <fullName evidence="3">COX assembly mitochondrial protein</fullName>
    </recommendedName>
</protein>
<evidence type="ECO:0000256" key="2">
    <source>
        <dbReference type="ARBA" id="ARBA00023157"/>
    </source>
</evidence>
<accession>A0AAD9V3I5</accession>
<gene>
    <name evidence="4" type="ORF">P5673_017517</name>
</gene>
<comment type="caution">
    <text evidence="4">The sequence shown here is derived from an EMBL/GenBank/DDBJ whole genome shotgun (WGS) entry which is preliminary data.</text>
</comment>
<comment type="similarity">
    <text evidence="1 3">Belongs to the CMC family.</text>
</comment>
<proteinExistence type="inferred from homology"/>
<dbReference type="GO" id="GO:0005739">
    <property type="term" value="C:mitochondrion"/>
    <property type="evidence" value="ECO:0007669"/>
    <property type="project" value="UniProtKB-SubCell"/>
</dbReference>
<reference evidence="4" key="1">
    <citation type="journal article" date="2023" name="G3 (Bethesda)">
        <title>Whole genome assembly and annotation of the endangered Caribbean coral Acropora cervicornis.</title>
        <authorList>
            <person name="Selwyn J.D."/>
            <person name="Vollmer S.V."/>
        </authorList>
    </citation>
    <scope>NUCLEOTIDE SEQUENCE</scope>
    <source>
        <strain evidence="4">K2</strain>
    </source>
</reference>
<name>A0AAD9V3I5_ACRCE</name>
<comment type="subcellular location">
    <subcellularLocation>
        <location evidence="3">Mitochondrion</location>
    </subcellularLocation>
</comment>
<dbReference type="InterPro" id="IPR013892">
    <property type="entry name" value="Cyt_c_biogenesis_Cmc1-like"/>
</dbReference>